<dbReference type="Proteomes" id="UP000885797">
    <property type="component" value="Unassembled WGS sequence"/>
</dbReference>
<proteinExistence type="predicted"/>
<keyword evidence="1" id="KW-0479">Metal-binding</keyword>
<evidence type="ECO:0000313" key="5">
    <source>
        <dbReference type="EMBL" id="HFC47192.1"/>
    </source>
</evidence>
<feature type="non-terminal residue" evidence="5">
    <location>
        <position position="214"/>
    </location>
</feature>
<keyword evidence="3" id="KW-0411">Iron-sulfur</keyword>
<reference evidence="5" key="1">
    <citation type="journal article" date="2020" name="mSystems">
        <title>Genome- and Community-Level Interaction Insights into Carbon Utilization and Element Cycling Functions of Hydrothermarchaeota in Hydrothermal Sediment.</title>
        <authorList>
            <person name="Zhou Z."/>
            <person name="Liu Y."/>
            <person name="Xu W."/>
            <person name="Pan J."/>
            <person name="Luo Z.H."/>
            <person name="Li M."/>
        </authorList>
    </citation>
    <scope>NUCLEOTIDE SEQUENCE [LARGE SCALE GENOMIC DNA]</scope>
    <source>
        <strain evidence="5">HyVt-503</strain>
    </source>
</reference>
<accession>A0A7V2SZM8</accession>
<evidence type="ECO:0000256" key="2">
    <source>
        <dbReference type="ARBA" id="ARBA00023004"/>
    </source>
</evidence>
<dbReference type="PROSITE" id="PS00198">
    <property type="entry name" value="4FE4S_FER_1"/>
    <property type="match status" value="1"/>
</dbReference>
<dbReference type="GO" id="GO:0051536">
    <property type="term" value="F:iron-sulfur cluster binding"/>
    <property type="evidence" value="ECO:0007669"/>
    <property type="project" value="UniProtKB-KW"/>
</dbReference>
<evidence type="ECO:0000256" key="1">
    <source>
        <dbReference type="ARBA" id="ARBA00022723"/>
    </source>
</evidence>
<protein>
    <recommendedName>
        <fullName evidence="4">4Fe-4S ferredoxin-type domain-containing protein</fullName>
    </recommendedName>
</protein>
<dbReference type="SUPFAM" id="SSF54862">
    <property type="entry name" value="4Fe-4S ferredoxins"/>
    <property type="match status" value="1"/>
</dbReference>
<dbReference type="GO" id="GO:0046872">
    <property type="term" value="F:metal ion binding"/>
    <property type="evidence" value="ECO:0007669"/>
    <property type="project" value="UniProtKB-KW"/>
</dbReference>
<dbReference type="AlphaFoldDB" id="A0A7V2SZM8"/>
<gene>
    <name evidence="5" type="ORF">ENJ63_04845</name>
</gene>
<organism evidence="5">
    <name type="scientific">Dissulfuribacter thermophilus</name>
    <dbReference type="NCBI Taxonomy" id="1156395"/>
    <lineage>
        <taxon>Bacteria</taxon>
        <taxon>Pseudomonadati</taxon>
        <taxon>Thermodesulfobacteriota</taxon>
        <taxon>Dissulfuribacteria</taxon>
        <taxon>Dissulfuribacterales</taxon>
        <taxon>Dissulfuribacteraceae</taxon>
        <taxon>Dissulfuribacter</taxon>
    </lineage>
</organism>
<comment type="caution">
    <text evidence="5">The sequence shown here is derived from an EMBL/GenBank/DDBJ whole genome shotgun (WGS) entry which is preliminary data.</text>
</comment>
<dbReference type="InterPro" id="IPR017896">
    <property type="entry name" value="4Fe4S_Fe-S-bd"/>
</dbReference>
<sequence length="214" mass="23598">MKGTHTIKVLVATPDGQSLLDKEVTEPDSLWEISSDLDHGQERCTPLIMGGFRELDPQAKIPLSPTLKLNSDLTDLSQRVLLNIAKAELHRTACQNFKTYTVEAEREVAVISKEGEALEGFLHTWGGVLDLTPILLKKCHPDFICAREITVEYGPDGCHISLLAPSPVDMKRCTRCGACSWVCPEDCILPGPFFDLERCTLCGRCKDACSQNAI</sequence>
<feature type="domain" description="4Fe-4S ferredoxin-type" evidence="4">
    <location>
        <begin position="194"/>
        <end position="214"/>
    </location>
</feature>
<evidence type="ECO:0000256" key="3">
    <source>
        <dbReference type="ARBA" id="ARBA00023014"/>
    </source>
</evidence>
<dbReference type="Gene3D" id="3.30.70.20">
    <property type="match status" value="1"/>
</dbReference>
<dbReference type="PROSITE" id="PS51379">
    <property type="entry name" value="4FE4S_FER_2"/>
    <property type="match status" value="2"/>
</dbReference>
<evidence type="ECO:0000259" key="4">
    <source>
        <dbReference type="PROSITE" id="PS51379"/>
    </source>
</evidence>
<name>A0A7V2SZM8_9BACT</name>
<dbReference type="Pfam" id="PF00037">
    <property type="entry name" value="Fer4"/>
    <property type="match status" value="2"/>
</dbReference>
<dbReference type="EMBL" id="DRND01000385">
    <property type="protein sequence ID" value="HFC47192.1"/>
    <property type="molecule type" value="Genomic_DNA"/>
</dbReference>
<dbReference type="InterPro" id="IPR017900">
    <property type="entry name" value="4Fe4S_Fe_S_CS"/>
</dbReference>
<keyword evidence="2" id="KW-0408">Iron</keyword>
<feature type="domain" description="4Fe-4S ferredoxin-type" evidence="4">
    <location>
        <begin position="163"/>
        <end position="193"/>
    </location>
</feature>